<proteinExistence type="inferred from homology"/>
<dbReference type="InterPro" id="IPR009056">
    <property type="entry name" value="Cyt_c-like_dom"/>
</dbReference>
<comment type="subunit">
    <text evidence="3 15">The main subunits of complex b-c1 are: cytochrome b, cytochrome c1 and the Rieske protein.</text>
</comment>
<dbReference type="InterPro" id="IPR048260">
    <property type="entry name" value="Cytochrome_b_C_euk/bac"/>
</dbReference>
<comment type="cofactor">
    <cofactor evidence="15">
        <name>heme b</name>
        <dbReference type="ChEBI" id="CHEBI:60344"/>
    </cofactor>
    <text evidence="15">Binds 2 heme groups non-covalently.</text>
</comment>
<dbReference type="Gene3D" id="1.20.5.100">
    <property type="entry name" value="Cytochrome c1, transmembrane anchor, C-terminal"/>
    <property type="match status" value="1"/>
</dbReference>
<evidence type="ECO:0000259" key="18">
    <source>
        <dbReference type="PROSITE" id="PS51002"/>
    </source>
</evidence>
<evidence type="ECO:0000256" key="4">
    <source>
        <dbReference type="ARBA" id="ARBA00013531"/>
    </source>
</evidence>
<dbReference type="InterPro" id="IPR036909">
    <property type="entry name" value="Cyt_c-like_dom_sf"/>
</dbReference>
<feature type="transmembrane region" description="Helical" evidence="17">
    <location>
        <begin position="199"/>
        <end position="219"/>
    </location>
</feature>
<dbReference type="GO" id="GO:0022904">
    <property type="term" value="P:respiratory electron transport chain"/>
    <property type="evidence" value="ECO:0007669"/>
    <property type="project" value="InterPro"/>
</dbReference>
<feature type="transmembrane region" description="Helical" evidence="17">
    <location>
        <begin position="666"/>
        <end position="684"/>
    </location>
</feature>
<dbReference type="SUPFAM" id="SSF81342">
    <property type="entry name" value="Transmembrane di-heme cytochromes"/>
    <property type="match status" value="1"/>
</dbReference>
<evidence type="ECO:0000313" key="21">
    <source>
        <dbReference type="EMBL" id="ODS03469.1"/>
    </source>
</evidence>
<feature type="transmembrane region" description="Helical" evidence="17">
    <location>
        <begin position="341"/>
        <end position="361"/>
    </location>
</feature>
<dbReference type="Proteomes" id="UP000095042">
    <property type="component" value="Unassembled WGS sequence"/>
</dbReference>
<dbReference type="EMBL" id="LPWD01000106">
    <property type="protein sequence ID" value="ODS03469.1"/>
    <property type="molecule type" value="Genomic_DNA"/>
</dbReference>
<feature type="transmembrane region" description="Helical" evidence="17">
    <location>
        <begin position="250"/>
        <end position="267"/>
    </location>
</feature>
<dbReference type="CDD" id="cd00284">
    <property type="entry name" value="Cytochrome_b_N"/>
    <property type="match status" value="1"/>
</dbReference>
<comment type="function">
    <text evidence="1 15">Component of the ubiquinol-cytochrome c reductase complex (complex III or cytochrome b-c1 complex), which is a respiratory chain that generates an electrochemical potential coupled to ATP synthesis.</text>
</comment>
<keyword evidence="22" id="KW-1185">Reference proteome</keyword>
<comment type="similarity">
    <text evidence="15">Belongs to the cytochrome b family.</text>
</comment>
<evidence type="ECO:0000256" key="16">
    <source>
        <dbReference type="SAM" id="MobiDB-lite"/>
    </source>
</evidence>
<keyword evidence="12 14" id="KW-0408">Iron</keyword>
<dbReference type="InterPro" id="IPR002326">
    <property type="entry name" value="Cyt_c1"/>
</dbReference>
<dbReference type="PANTHER" id="PTHR19271:SF16">
    <property type="entry name" value="CYTOCHROME B"/>
    <property type="match status" value="1"/>
</dbReference>
<feature type="transmembrane region" description="Helical" evidence="17">
    <location>
        <begin position="156"/>
        <end position="184"/>
    </location>
</feature>
<dbReference type="SUPFAM" id="SSF81648">
    <property type="entry name" value="a domain/subunit of cytochrome bc1 complex (Ubiquinol-cytochrome c reductase)"/>
    <property type="match status" value="1"/>
</dbReference>
<dbReference type="PROSITE" id="PS51002">
    <property type="entry name" value="CYTB_NTER"/>
    <property type="match status" value="1"/>
</dbReference>
<feature type="transmembrane region" description="Helical" evidence="17">
    <location>
        <begin position="309"/>
        <end position="329"/>
    </location>
</feature>
<keyword evidence="6 14" id="KW-0349">Heme</keyword>
<dbReference type="FunFam" id="1.20.810.10:FF:000004">
    <property type="entry name" value="Cytochrome b"/>
    <property type="match status" value="1"/>
</dbReference>
<dbReference type="GO" id="GO:0016491">
    <property type="term" value="F:oxidoreductase activity"/>
    <property type="evidence" value="ECO:0007669"/>
    <property type="project" value="InterPro"/>
</dbReference>
<dbReference type="GO" id="GO:0016020">
    <property type="term" value="C:membrane"/>
    <property type="evidence" value="ECO:0007669"/>
    <property type="project" value="UniProtKB-SubCell"/>
</dbReference>
<keyword evidence="5 15" id="KW-0813">Transport</keyword>
<feature type="transmembrane region" description="Helical" evidence="17">
    <location>
        <begin position="90"/>
        <end position="111"/>
    </location>
</feature>
<feature type="transmembrane region" description="Helical" evidence="17">
    <location>
        <begin position="367"/>
        <end position="393"/>
    </location>
</feature>
<feature type="transmembrane region" description="Helical" evidence="17">
    <location>
        <begin position="42"/>
        <end position="69"/>
    </location>
</feature>
<evidence type="ECO:0000256" key="6">
    <source>
        <dbReference type="ARBA" id="ARBA00022617"/>
    </source>
</evidence>
<feature type="region of interest" description="Disordered" evidence="16">
    <location>
        <begin position="405"/>
        <end position="427"/>
    </location>
</feature>
<dbReference type="PANTHER" id="PTHR19271">
    <property type="entry name" value="CYTOCHROME B"/>
    <property type="match status" value="1"/>
</dbReference>
<evidence type="ECO:0000256" key="14">
    <source>
        <dbReference type="PIRSR" id="PIRSR602326-1"/>
    </source>
</evidence>
<protein>
    <recommendedName>
        <fullName evidence="4 15">Cytochrome b</fullName>
    </recommendedName>
</protein>
<evidence type="ECO:0000256" key="13">
    <source>
        <dbReference type="ARBA" id="ARBA00023136"/>
    </source>
</evidence>
<evidence type="ECO:0000259" key="19">
    <source>
        <dbReference type="PROSITE" id="PS51003"/>
    </source>
</evidence>
<dbReference type="RefSeq" id="WP_069623338.1">
    <property type="nucleotide sequence ID" value="NZ_LPWD01000106.1"/>
</dbReference>
<sequence>MAHPSTYKPSTGIERWFDSRLPLPRMMHDQFMVFPTPRNLNYWWTFGGILSFMLAVQIVTGIVLAMHYVPTPEGAFDSVEKIMRDVNWGWLLRYAHAVGASMFFLAAYVHTFRGLIYGSYKAPREILWILGVLILLLMIATAFMGYSLVWGQMSFWAVTVITNLFSSLDTLIPGLGTTLVQWIWGGFSVGARTLNRLFALHYLFPFIIAGVVILHIWALHIPGNNNPTGVDVKTPKDTVPFHPYYTIKDGFALVMFLILFGVLLFYAPNFLGHADNYIEANPLQTPPHIVPEWYFLPFYAILRAIPDKLLGVIGLIGGIGVLFFVPWLDTSRVRSTSYRPIYKWFFWLFVIDCVALGYLGSQAPEGWYLFFGRLGTFYYFAFFLIIMPIVGLIERPKKLPGSITQSVLGPESKRPTETPPPRTAATAGEGVACGTLSTFAAALLAALAVPGAAFAEDAGNGHGSEIKAQEWSFAPPFGHYDRAQLQRGYRVYKDICANCHSMRLLSYRNLGEPGGPEFSEKAVEVLAAQAQITDGPDDKGQMFQRPGRPSDRFRSPYPNDAAARAANNGALPPDLSVMAKARPGGPDYIYALLTGYAPSPAGFEMTQGMQYNKAFPGHQIAMPNPLVDGVIPYTDGTKPTVDNYARDVSAFLMWAAEPKLEERYKLGARIMIFLLVFAVIMYLSKRAVWARLHRRDHADAT</sequence>
<dbReference type="OrthoDB" id="9804503at2"/>
<evidence type="ECO:0000256" key="1">
    <source>
        <dbReference type="ARBA" id="ARBA00002444"/>
    </source>
</evidence>
<dbReference type="InterPro" id="IPR048259">
    <property type="entry name" value="Cytochrome_b_N_euk/bac"/>
</dbReference>
<keyword evidence="13 17" id="KW-0472">Membrane</keyword>
<feature type="binding site" description="covalent" evidence="14">
    <location>
        <position position="496"/>
    </location>
    <ligand>
        <name>heme c</name>
        <dbReference type="ChEBI" id="CHEBI:61717"/>
    </ligand>
</feature>
<comment type="caution">
    <text evidence="21">The sequence shown here is derived from an EMBL/GenBank/DDBJ whole genome shotgun (WGS) entry which is preliminary data.</text>
</comment>
<evidence type="ECO:0000256" key="3">
    <source>
        <dbReference type="ARBA" id="ARBA00011649"/>
    </source>
</evidence>
<feature type="transmembrane region" description="Helical" evidence="17">
    <location>
        <begin position="126"/>
        <end position="149"/>
    </location>
</feature>
<reference evidence="21 22" key="1">
    <citation type="journal article" date="2016" name="Environ. Microbiol.">
        <title>New Methyloceanibacter diversity from North Sea sediments includes methanotroph containing solely the soluble methane monooxygenase.</title>
        <authorList>
            <person name="Vekeman B."/>
            <person name="Kerckhof F.M."/>
            <person name="Cremers G."/>
            <person name="de Vos P."/>
            <person name="Vandamme P."/>
            <person name="Boon N."/>
            <person name="Op den Camp H.J."/>
            <person name="Heylen K."/>
        </authorList>
    </citation>
    <scope>NUCLEOTIDE SEQUENCE [LARGE SCALE GENOMIC DNA]</scope>
    <source>
        <strain evidence="21 22">R-67177</strain>
    </source>
</reference>
<feature type="binding site" description="covalent" evidence="14">
    <location>
        <position position="499"/>
    </location>
    <ligand>
        <name>heme c</name>
        <dbReference type="ChEBI" id="CHEBI:61717"/>
    </ligand>
</feature>
<name>A0A1E3WCC9_9HYPH</name>
<dbReference type="GO" id="GO:0008121">
    <property type="term" value="F:quinol-cytochrome-c reductase activity"/>
    <property type="evidence" value="ECO:0007669"/>
    <property type="project" value="TreeGrafter"/>
</dbReference>
<dbReference type="SUPFAM" id="SSF46626">
    <property type="entry name" value="Cytochrome c"/>
    <property type="match status" value="1"/>
</dbReference>
<feature type="region of interest" description="Disordered" evidence="16">
    <location>
        <begin position="534"/>
        <end position="555"/>
    </location>
</feature>
<evidence type="ECO:0000256" key="10">
    <source>
        <dbReference type="ARBA" id="ARBA00022982"/>
    </source>
</evidence>
<dbReference type="PROSITE" id="PS51003">
    <property type="entry name" value="CYTB_CTER"/>
    <property type="match status" value="1"/>
</dbReference>
<dbReference type="Pfam" id="PF00033">
    <property type="entry name" value="Cytochrome_B"/>
    <property type="match status" value="1"/>
</dbReference>
<evidence type="ECO:0000256" key="12">
    <source>
        <dbReference type="ARBA" id="ARBA00023004"/>
    </source>
</evidence>
<evidence type="ECO:0000256" key="5">
    <source>
        <dbReference type="ARBA" id="ARBA00022448"/>
    </source>
</evidence>
<dbReference type="PROSITE" id="PS51007">
    <property type="entry name" value="CYTC"/>
    <property type="match status" value="1"/>
</dbReference>
<dbReference type="PRINTS" id="PR00603">
    <property type="entry name" value="CYTOCHROMEC1"/>
</dbReference>
<keyword evidence="7 15" id="KW-0679">Respiratory chain</keyword>
<feature type="binding site" description="covalent" evidence="14">
    <location>
        <position position="622"/>
    </location>
    <ligand>
        <name>heme c</name>
        <dbReference type="ChEBI" id="CHEBI:61717"/>
    </ligand>
</feature>
<dbReference type="GO" id="GO:0020037">
    <property type="term" value="F:heme binding"/>
    <property type="evidence" value="ECO:0007669"/>
    <property type="project" value="InterPro"/>
</dbReference>
<dbReference type="InterPro" id="IPR036150">
    <property type="entry name" value="Cyt_b/b6_C_sf"/>
</dbReference>
<evidence type="ECO:0000256" key="2">
    <source>
        <dbReference type="ARBA" id="ARBA00004141"/>
    </source>
</evidence>
<accession>A0A1E3WCC9</accession>
<evidence type="ECO:0000256" key="8">
    <source>
        <dbReference type="ARBA" id="ARBA00022692"/>
    </source>
</evidence>
<evidence type="ECO:0000256" key="17">
    <source>
        <dbReference type="SAM" id="Phobius"/>
    </source>
</evidence>
<keyword evidence="9 14" id="KW-0479">Metal-binding</keyword>
<feature type="domain" description="Cytochrome b/b6 C-terminal region profile" evidence="19">
    <location>
        <begin position="231"/>
        <end position="401"/>
    </location>
</feature>
<feature type="domain" description="Cytochrome c" evidence="20">
    <location>
        <begin position="483"/>
        <end position="638"/>
    </location>
</feature>
<keyword evidence="8 15" id="KW-0812">Transmembrane</keyword>
<dbReference type="InterPro" id="IPR005797">
    <property type="entry name" value="Cyt_b/b6_N"/>
</dbReference>
<dbReference type="InterPro" id="IPR016174">
    <property type="entry name" value="Di-haem_cyt_TM"/>
</dbReference>
<gene>
    <name evidence="21" type="ORF">AUC71_09565</name>
</gene>
<dbReference type="Pfam" id="PF00032">
    <property type="entry name" value="Cytochrom_B_C"/>
    <property type="match status" value="1"/>
</dbReference>
<dbReference type="Gene3D" id="1.10.760.10">
    <property type="entry name" value="Cytochrome c-like domain"/>
    <property type="match status" value="1"/>
</dbReference>
<evidence type="ECO:0000313" key="22">
    <source>
        <dbReference type="Proteomes" id="UP000095042"/>
    </source>
</evidence>
<dbReference type="InterPro" id="IPR005798">
    <property type="entry name" value="Cyt_b/b6_C"/>
</dbReference>
<dbReference type="AlphaFoldDB" id="A0A1E3WCC9"/>
<evidence type="ECO:0000256" key="7">
    <source>
        <dbReference type="ARBA" id="ARBA00022660"/>
    </source>
</evidence>
<evidence type="ECO:0000256" key="11">
    <source>
        <dbReference type="ARBA" id="ARBA00022989"/>
    </source>
</evidence>
<feature type="binding site" description="covalent" evidence="14">
    <location>
        <position position="500"/>
    </location>
    <ligand>
        <name>heme c</name>
        <dbReference type="ChEBI" id="CHEBI:61717"/>
    </ligand>
</feature>
<feature type="domain" description="Cytochrome b/b6 N-terminal region profile" evidence="18">
    <location>
        <begin position="13"/>
        <end position="228"/>
    </location>
</feature>
<evidence type="ECO:0000256" key="15">
    <source>
        <dbReference type="RuleBase" id="RU003385"/>
    </source>
</evidence>
<keyword evidence="11 17" id="KW-1133">Transmembrane helix</keyword>
<evidence type="ECO:0000256" key="9">
    <source>
        <dbReference type="ARBA" id="ARBA00022723"/>
    </source>
</evidence>
<organism evidence="21 22">
    <name type="scientific">Methyloceanibacter marginalis</name>
    <dbReference type="NCBI Taxonomy" id="1774971"/>
    <lineage>
        <taxon>Bacteria</taxon>
        <taxon>Pseudomonadati</taxon>
        <taxon>Pseudomonadota</taxon>
        <taxon>Alphaproteobacteria</taxon>
        <taxon>Hyphomicrobiales</taxon>
        <taxon>Hyphomicrobiaceae</taxon>
        <taxon>Methyloceanibacter</taxon>
    </lineage>
</organism>
<comment type="cofactor">
    <cofactor evidence="14">
        <name>heme c</name>
        <dbReference type="ChEBI" id="CHEBI:61717"/>
    </cofactor>
    <text evidence="14">Binds 1 heme c group covalently per subunit.</text>
</comment>
<evidence type="ECO:0000259" key="20">
    <source>
        <dbReference type="PROSITE" id="PS51007"/>
    </source>
</evidence>
<comment type="subcellular location">
    <subcellularLocation>
        <location evidence="2">Membrane</location>
        <topology evidence="2">Multi-pass membrane protein</topology>
    </subcellularLocation>
</comment>
<dbReference type="CDD" id="cd00290">
    <property type="entry name" value="cytochrome_b_C"/>
    <property type="match status" value="1"/>
</dbReference>
<dbReference type="Gene3D" id="1.20.810.10">
    <property type="entry name" value="Cytochrome Bc1 Complex, Chain C"/>
    <property type="match status" value="1"/>
</dbReference>
<keyword evidence="10 15" id="KW-0249">Electron transport</keyword>
<dbReference type="Pfam" id="PF02167">
    <property type="entry name" value="Cytochrom_C1"/>
    <property type="match status" value="1"/>
</dbReference>
<dbReference type="InterPro" id="IPR027387">
    <property type="entry name" value="Cytb/b6-like_sf"/>
</dbReference>
<dbReference type="GO" id="GO:0046872">
    <property type="term" value="F:metal ion binding"/>
    <property type="evidence" value="ECO:0007669"/>
    <property type="project" value="UniProtKB-KW"/>
</dbReference>